<organism evidence="20">
    <name type="scientific">Brachiopoda sp</name>
    <dbReference type="NCBI Taxonomy" id="3230945"/>
    <lineage>
        <taxon>Eukaryota</taxon>
        <taxon>Metazoa</taxon>
        <taxon>Spiralia</taxon>
        <taxon>Lophotrochozoa</taxon>
        <taxon>Brachiopoda</taxon>
    </lineage>
</organism>
<dbReference type="PRINTS" id="PR01166">
    <property type="entry name" value="CYCOXIDASEII"/>
</dbReference>
<keyword evidence="7 16" id="KW-0479">Metal-binding</keyword>
<protein>
    <recommendedName>
        <fullName evidence="3 16">Cytochrome c oxidase subunit 2</fullName>
    </recommendedName>
</protein>
<dbReference type="InterPro" id="IPR001505">
    <property type="entry name" value="Copper_CuA"/>
</dbReference>
<feature type="transmembrane region" description="Helical" evidence="17">
    <location>
        <begin position="26"/>
        <end position="47"/>
    </location>
</feature>
<keyword evidence="12 17" id="KW-1133">Transmembrane helix</keyword>
<dbReference type="GO" id="GO:0005743">
    <property type="term" value="C:mitochondrial inner membrane"/>
    <property type="evidence" value="ECO:0007669"/>
    <property type="project" value="UniProtKB-SubCell"/>
</dbReference>
<evidence type="ECO:0000256" key="16">
    <source>
        <dbReference type="RuleBase" id="RU000457"/>
    </source>
</evidence>
<name>A0AAU8HPG0_9BILA</name>
<feature type="transmembrane region" description="Helical" evidence="17">
    <location>
        <begin position="67"/>
        <end position="85"/>
    </location>
</feature>
<geneLocation type="mitochondrion" evidence="20"/>
<evidence type="ECO:0000259" key="18">
    <source>
        <dbReference type="PROSITE" id="PS50857"/>
    </source>
</evidence>
<evidence type="ECO:0000256" key="7">
    <source>
        <dbReference type="ARBA" id="ARBA00022723"/>
    </source>
</evidence>
<comment type="function">
    <text evidence="16">Component of the cytochrome c oxidase, the last enzyme in the mitochondrial electron transport chain which drives oxidative phosphorylation. The respiratory chain contains 3 multisubunit complexes succinate dehydrogenase (complex II, CII), ubiquinol-cytochrome c oxidoreductase (cytochrome b-c1 complex, complex III, CIII) and cytochrome c oxidase (complex IV, CIV), that cooperate to transfer electrons derived from NADH and succinate to molecular oxygen, creating an electrochemical gradient over the inner membrane that drives transmembrane transport and the ATP synthase. Cytochrome c oxidase is the component of the respiratory chain that catalyzes the reduction of oxygen to water. Electrons originating from reduced cytochrome c in the intermembrane space (IMS) are transferred via the dinuclear copper A center (CU(A)) of subunit 2 and heme A of subunit 1 to the active site in subunit 1, a binuclear center (BNC) formed by heme A3 and copper B (CU(B)). The BNC reduces molecular oxygen to 2 water molecules using 4 electrons from cytochrome c in the IMS and 4 protons from the mitochondrial matrix.</text>
</comment>
<evidence type="ECO:0000256" key="9">
    <source>
        <dbReference type="ARBA" id="ARBA00022842"/>
    </source>
</evidence>
<proteinExistence type="inferred from homology"/>
<evidence type="ECO:0000256" key="13">
    <source>
        <dbReference type="ARBA" id="ARBA00023008"/>
    </source>
</evidence>
<evidence type="ECO:0000256" key="2">
    <source>
        <dbReference type="ARBA" id="ARBA00007866"/>
    </source>
</evidence>
<dbReference type="InterPro" id="IPR036257">
    <property type="entry name" value="Cyt_c_oxidase_su2_TM_sf"/>
</dbReference>
<gene>
    <name evidence="20" type="primary">COX2</name>
</gene>
<evidence type="ECO:0000313" key="20">
    <source>
        <dbReference type="EMBL" id="XCI16340.1"/>
    </source>
</evidence>
<evidence type="ECO:0000256" key="1">
    <source>
        <dbReference type="ARBA" id="ARBA00004448"/>
    </source>
</evidence>
<evidence type="ECO:0000256" key="10">
    <source>
        <dbReference type="ARBA" id="ARBA00022967"/>
    </source>
</evidence>
<evidence type="ECO:0000256" key="3">
    <source>
        <dbReference type="ARBA" id="ARBA00015946"/>
    </source>
</evidence>
<dbReference type="GO" id="GO:0005507">
    <property type="term" value="F:copper ion binding"/>
    <property type="evidence" value="ECO:0007669"/>
    <property type="project" value="InterPro"/>
</dbReference>
<dbReference type="InterPro" id="IPR002429">
    <property type="entry name" value="CcO_II-like_C"/>
</dbReference>
<dbReference type="GO" id="GO:0042773">
    <property type="term" value="P:ATP synthesis coupled electron transport"/>
    <property type="evidence" value="ECO:0007669"/>
    <property type="project" value="TreeGrafter"/>
</dbReference>
<keyword evidence="11 16" id="KW-0249">Electron transport</keyword>
<evidence type="ECO:0000256" key="6">
    <source>
        <dbReference type="ARBA" id="ARBA00022692"/>
    </source>
</evidence>
<dbReference type="FunFam" id="2.60.40.420:FF:000001">
    <property type="entry name" value="Cytochrome c oxidase subunit 2"/>
    <property type="match status" value="1"/>
</dbReference>
<evidence type="ECO:0000256" key="11">
    <source>
        <dbReference type="ARBA" id="ARBA00022982"/>
    </source>
</evidence>
<evidence type="ECO:0000256" key="5">
    <source>
        <dbReference type="ARBA" id="ARBA00022660"/>
    </source>
</evidence>
<reference evidence="20" key="1">
    <citation type="submission" date="2024-06" db="EMBL/GenBank/DDBJ databases">
        <title>Genomic investigations of benthic invertebrates from the Clarion-Clipperton fields of polymetallic nodules.</title>
        <authorList>
            <person name="Gastineau R."/>
            <person name="Dabek P."/>
            <person name="Mianowicz K."/>
            <person name="Otis C."/>
            <person name="Stoyanova V."/>
            <person name="Krawcewicz A."/>
            <person name="Abramowski T."/>
        </authorList>
    </citation>
    <scope>NUCLEOTIDE SEQUENCE</scope>
</reference>
<keyword evidence="8 16" id="KW-0999">Mitochondrion inner membrane</keyword>
<dbReference type="EMBL" id="PP977509">
    <property type="protein sequence ID" value="XCI16340.1"/>
    <property type="molecule type" value="Genomic_DNA"/>
</dbReference>
<keyword evidence="4 16" id="KW-0813">Transport</keyword>
<accession>A0AAU8HPG0</accession>
<dbReference type="PROSITE" id="PS00078">
    <property type="entry name" value="COX2"/>
    <property type="match status" value="1"/>
</dbReference>
<dbReference type="SUPFAM" id="SSF49503">
    <property type="entry name" value="Cupredoxins"/>
    <property type="match status" value="1"/>
</dbReference>
<comment type="cofactor">
    <cofactor evidence="16">
        <name>Cu cation</name>
        <dbReference type="ChEBI" id="CHEBI:23378"/>
    </cofactor>
    <text evidence="16">Binds a copper A center.</text>
</comment>
<dbReference type="InterPro" id="IPR045187">
    <property type="entry name" value="CcO_II"/>
</dbReference>
<keyword evidence="16 20" id="KW-0496">Mitochondrion</keyword>
<dbReference type="PROSITE" id="PS50857">
    <property type="entry name" value="COX2_CUA"/>
    <property type="match status" value="1"/>
</dbReference>
<keyword evidence="13 16" id="KW-0186">Copper</keyword>
<dbReference type="InterPro" id="IPR034210">
    <property type="entry name" value="CcO_II_C"/>
</dbReference>
<keyword evidence="10" id="KW-1278">Translocase</keyword>
<evidence type="ECO:0000256" key="17">
    <source>
        <dbReference type="SAM" id="Phobius"/>
    </source>
</evidence>
<keyword evidence="14 16" id="KW-0472">Membrane</keyword>
<dbReference type="PROSITE" id="PS50999">
    <property type="entry name" value="COX2_TM"/>
    <property type="match status" value="1"/>
</dbReference>
<feature type="domain" description="Cytochrome oxidase subunit II transmembrane region profile" evidence="19">
    <location>
        <begin position="1"/>
        <end position="91"/>
    </location>
</feature>
<dbReference type="SUPFAM" id="SSF81464">
    <property type="entry name" value="Cytochrome c oxidase subunit II-like, transmembrane region"/>
    <property type="match status" value="1"/>
</dbReference>
<evidence type="ECO:0000256" key="12">
    <source>
        <dbReference type="ARBA" id="ARBA00022989"/>
    </source>
</evidence>
<evidence type="ECO:0000259" key="19">
    <source>
        <dbReference type="PROSITE" id="PS50999"/>
    </source>
</evidence>
<keyword evidence="9" id="KW-0460">Magnesium</keyword>
<comment type="catalytic activity">
    <reaction evidence="15">
        <text>4 Fe(II)-[cytochrome c] + O2 + 8 H(+)(in) = 4 Fe(III)-[cytochrome c] + 2 H2O + 4 H(+)(out)</text>
        <dbReference type="Rhea" id="RHEA:11436"/>
        <dbReference type="Rhea" id="RHEA-COMP:10350"/>
        <dbReference type="Rhea" id="RHEA-COMP:14399"/>
        <dbReference type="ChEBI" id="CHEBI:15377"/>
        <dbReference type="ChEBI" id="CHEBI:15378"/>
        <dbReference type="ChEBI" id="CHEBI:15379"/>
        <dbReference type="ChEBI" id="CHEBI:29033"/>
        <dbReference type="ChEBI" id="CHEBI:29034"/>
        <dbReference type="EC" id="7.1.1.9"/>
    </reaction>
    <physiologicalReaction direction="left-to-right" evidence="15">
        <dbReference type="Rhea" id="RHEA:11437"/>
    </physiologicalReaction>
</comment>
<evidence type="ECO:0000256" key="4">
    <source>
        <dbReference type="ARBA" id="ARBA00022448"/>
    </source>
</evidence>
<dbReference type="InterPro" id="IPR011759">
    <property type="entry name" value="Cyt_c_oxidase_su2_TM_dom"/>
</dbReference>
<dbReference type="Pfam" id="PF02790">
    <property type="entry name" value="COX2_TM"/>
    <property type="match status" value="1"/>
</dbReference>
<sequence length="227" mass="25578">MATWNSWGFQEAASPAMEQLSFFHDYSMVTVILILTLVLFGTMSLMVNSHTCRTQLDSNELEIAWTLLPAIVLVTLALPSLRLVYLMEETSDPIMTVKATGHQWYWSYSYVDIPSLKDLSFDSYMTPTKDLYSGQFRLLEVDRRLVLPASTHIRIMVTGADVIHSWTIPALGIKADAIPGRQNSLSLFSHFPGVMYGQCSEICGANHSFMPIVAEFLDPLTFISWIK</sequence>
<dbReference type="Gene3D" id="1.10.287.90">
    <property type="match status" value="1"/>
</dbReference>
<dbReference type="InterPro" id="IPR008972">
    <property type="entry name" value="Cupredoxin"/>
</dbReference>
<dbReference type="PANTHER" id="PTHR22888:SF9">
    <property type="entry name" value="CYTOCHROME C OXIDASE SUBUNIT 2"/>
    <property type="match status" value="1"/>
</dbReference>
<dbReference type="GO" id="GO:0004129">
    <property type="term" value="F:cytochrome-c oxidase activity"/>
    <property type="evidence" value="ECO:0007669"/>
    <property type="project" value="UniProtKB-EC"/>
</dbReference>
<keyword evidence="5 16" id="KW-0679">Respiratory chain</keyword>
<dbReference type="PANTHER" id="PTHR22888">
    <property type="entry name" value="CYTOCHROME C OXIDASE, SUBUNIT II"/>
    <property type="match status" value="1"/>
</dbReference>
<comment type="subcellular location">
    <subcellularLocation>
        <location evidence="1 16">Mitochondrion inner membrane</location>
        <topology evidence="1 16">Multi-pass membrane protein</topology>
    </subcellularLocation>
</comment>
<feature type="domain" description="Cytochrome oxidase subunit II copper A binding" evidence="18">
    <location>
        <begin position="92"/>
        <end position="227"/>
    </location>
</feature>
<dbReference type="CDD" id="cd13912">
    <property type="entry name" value="CcO_II_C"/>
    <property type="match status" value="1"/>
</dbReference>
<evidence type="ECO:0000256" key="14">
    <source>
        <dbReference type="ARBA" id="ARBA00023136"/>
    </source>
</evidence>
<evidence type="ECO:0000256" key="8">
    <source>
        <dbReference type="ARBA" id="ARBA00022792"/>
    </source>
</evidence>
<keyword evidence="6 16" id="KW-0812">Transmembrane</keyword>
<dbReference type="Pfam" id="PF00116">
    <property type="entry name" value="COX2"/>
    <property type="match status" value="1"/>
</dbReference>
<evidence type="ECO:0000256" key="15">
    <source>
        <dbReference type="ARBA" id="ARBA00049512"/>
    </source>
</evidence>
<dbReference type="AlphaFoldDB" id="A0AAU8HPG0"/>
<dbReference type="Gene3D" id="2.60.40.420">
    <property type="entry name" value="Cupredoxins - blue copper proteins"/>
    <property type="match status" value="1"/>
</dbReference>
<comment type="similarity">
    <text evidence="2 16">Belongs to the cytochrome c oxidase subunit 2 family.</text>
</comment>